<dbReference type="PANTHER" id="PTHR47567:SF1">
    <property type="entry name" value="NAD-DEPENDENT EPIMERASE_DEHYDRATASE DOMAIN-CONTAINING PROTEIN"/>
    <property type="match status" value="1"/>
</dbReference>
<dbReference type="GO" id="GO:0016020">
    <property type="term" value="C:membrane"/>
    <property type="evidence" value="ECO:0007669"/>
    <property type="project" value="UniProtKB-SubCell"/>
</dbReference>
<keyword evidence="3 4" id="KW-0472">Membrane</keyword>
<dbReference type="SUPFAM" id="SSF103506">
    <property type="entry name" value="Mitochondrial carrier"/>
    <property type="match status" value="1"/>
</dbReference>
<organism evidence="8 9">
    <name type="scientific">Nannochloropsis gaditana</name>
    <dbReference type="NCBI Taxonomy" id="72520"/>
    <lineage>
        <taxon>Eukaryota</taxon>
        <taxon>Sar</taxon>
        <taxon>Stramenopiles</taxon>
        <taxon>Ochrophyta</taxon>
        <taxon>Eustigmatophyceae</taxon>
        <taxon>Eustigmatales</taxon>
        <taxon>Monodopsidaceae</taxon>
        <taxon>Nannochloropsis</taxon>
    </lineage>
</organism>
<proteinExistence type="inferred from homology"/>
<feature type="compositionally biased region" description="Polar residues" evidence="6">
    <location>
        <begin position="444"/>
        <end position="456"/>
    </location>
</feature>
<feature type="transmembrane region" description="Helical" evidence="7">
    <location>
        <begin position="227"/>
        <end position="251"/>
    </location>
</feature>
<dbReference type="Pfam" id="PF00153">
    <property type="entry name" value="Mito_carr"/>
    <property type="match status" value="1"/>
</dbReference>
<gene>
    <name evidence="8" type="ORF">Naga_100002g13</name>
</gene>
<keyword evidence="9" id="KW-1185">Reference proteome</keyword>
<feature type="repeat" description="Solcar" evidence="4">
    <location>
        <begin position="176"/>
        <end position="256"/>
    </location>
</feature>
<evidence type="ECO:0000256" key="1">
    <source>
        <dbReference type="ARBA" id="ARBA00004141"/>
    </source>
</evidence>
<dbReference type="InterPro" id="IPR018108">
    <property type="entry name" value="MCP_transmembrane"/>
</dbReference>
<dbReference type="Gene3D" id="1.50.40.10">
    <property type="entry name" value="Mitochondrial carrier domain"/>
    <property type="match status" value="1"/>
</dbReference>
<dbReference type="PROSITE" id="PS50920">
    <property type="entry name" value="SOLCAR"/>
    <property type="match status" value="1"/>
</dbReference>
<accession>W7TRC0</accession>
<dbReference type="Proteomes" id="UP000019335">
    <property type="component" value="Chromosome 4"/>
</dbReference>
<evidence type="ECO:0000256" key="3">
    <source>
        <dbReference type="ARBA" id="ARBA00023136"/>
    </source>
</evidence>
<feature type="transmembrane region" description="Helical" evidence="7">
    <location>
        <begin position="175"/>
        <end position="195"/>
    </location>
</feature>
<evidence type="ECO:0000256" key="7">
    <source>
        <dbReference type="SAM" id="Phobius"/>
    </source>
</evidence>
<evidence type="ECO:0000256" key="4">
    <source>
        <dbReference type="PROSITE-ProRule" id="PRU00282"/>
    </source>
</evidence>
<evidence type="ECO:0000256" key="5">
    <source>
        <dbReference type="RuleBase" id="RU000488"/>
    </source>
</evidence>
<comment type="subcellular location">
    <subcellularLocation>
        <location evidence="1">Membrane</location>
        <topology evidence="1">Multi-pass membrane protein</topology>
    </subcellularLocation>
</comment>
<feature type="region of interest" description="Disordered" evidence="6">
    <location>
        <begin position="417"/>
        <end position="456"/>
    </location>
</feature>
<dbReference type="InterPro" id="IPR023395">
    <property type="entry name" value="MCP_dom_sf"/>
</dbReference>
<comment type="caution">
    <text evidence="8">The sequence shown here is derived from an EMBL/GenBank/DDBJ whole genome shotgun (WGS) entry which is preliminary data.</text>
</comment>
<reference evidence="8 9" key="1">
    <citation type="journal article" date="2014" name="Mol. Plant">
        <title>Chromosome Scale Genome Assembly and Transcriptome Profiling of Nannochloropsis gaditana in Nitrogen Depletion.</title>
        <authorList>
            <person name="Corteggiani Carpinelli E."/>
            <person name="Telatin A."/>
            <person name="Vitulo N."/>
            <person name="Forcato C."/>
            <person name="D'Angelo M."/>
            <person name="Schiavon R."/>
            <person name="Vezzi A."/>
            <person name="Giacometti G.M."/>
            <person name="Morosinotto T."/>
            <person name="Valle G."/>
        </authorList>
    </citation>
    <scope>NUCLEOTIDE SEQUENCE [LARGE SCALE GENOMIC DNA]</scope>
    <source>
        <strain evidence="8 9">B-31</strain>
    </source>
</reference>
<dbReference type="AlphaFoldDB" id="W7TRC0"/>
<name>W7TRC0_9STRA</name>
<keyword evidence="2 4" id="KW-0812">Transmembrane</keyword>
<dbReference type="EMBL" id="AZIL01000274">
    <property type="protein sequence ID" value="EWM28727.1"/>
    <property type="molecule type" value="Genomic_DNA"/>
</dbReference>
<evidence type="ECO:0000256" key="6">
    <source>
        <dbReference type="SAM" id="MobiDB-lite"/>
    </source>
</evidence>
<comment type="similarity">
    <text evidence="5">Belongs to the mitochondrial carrier (TC 2.A.29) family.</text>
</comment>
<feature type="compositionally biased region" description="Acidic residues" evidence="6">
    <location>
        <begin position="419"/>
        <end position="435"/>
    </location>
</feature>
<keyword evidence="7" id="KW-1133">Transmembrane helix</keyword>
<evidence type="ECO:0000313" key="8">
    <source>
        <dbReference type="EMBL" id="EWM28727.1"/>
    </source>
</evidence>
<protein>
    <submittedName>
        <fullName evidence="8">Mitochondrial carrier domain protein</fullName>
    </submittedName>
</protein>
<keyword evidence="5" id="KW-0813">Transport</keyword>
<evidence type="ECO:0000313" key="9">
    <source>
        <dbReference type="Proteomes" id="UP000019335"/>
    </source>
</evidence>
<sequence>MRSQRIATGQVRRCRRMLTGADRKKTRLWRKRQVGAARFPQKKIGKWRRRRSLNQCPRRQACPRRAPPPPSQKTIIDIFRIAGKRALGGGIPGALAGMMQVVTLMWLRTVGNYQYRYGTSFTEAVATLYKQGGVGRFYEGLGFALIQGPLSRFGSTAANDGCRALLKNFEATRGLPLFVPTAMAALAAGSWRIFLMPIDTAKTVLQVEGNEGYRSLMRRIARGELSAFYQGSLATAAAAALGHFPWFYVYTLLNEAIRAPAGWLGKLCRNAFIGFVASLVADTLTNVMRVVKTTKQATASLSSISYAQTVQIILAADGWHGLFGRGLSTRILTNGEQIRKEEGSEGKMMGGERNGLDGSGMCESDRAQDCCSLFHFSPSHLRGACIVLSCTTGLQSIVFTVVWRALSESAFFQSMIESQYEDDDDGAGEDSEASDGAERAHGVQESSQGKTGKTPS</sequence>
<feature type="transmembrane region" description="Helical" evidence="7">
    <location>
        <begin position="86"/>
        <end position="107"/>
    </location>
</feature>
<evidence type="ECO:0000256" key="2">
    <source>
        <dbReference type="ARBA" id="ARBA00022692"/>
    </source>
</evidence>
<dbReference type="OrthoDB" id="409948at2759"/>
<dbReference type="PANTHER" id="PTHR47567">
    <property type="entry name" value="MITOCHONDRIAL SUBSTRATE/SOLUTE CARRIER"/>
    <property type="match status" value="1"/>
</dbReference>